<feature type="region of interest" description="Disordered" evidence="4">
    <location>
        <begin position="372"/>
        <end position="394"/>
    </location>
</feature>
<dbReference type="FunFam" id="3.40.50.300:FF:000366">
    <property type="entry name" value="GTPase, IMAP family member 2"/>
    <property type="match status" value="1"/>
</dbReference>
<dbReference type="AlphaFoldDB" id="A0AA40LK76"/>
<protein>
    <recommendedName>
        <fullName evidence="5">AIG1-type G domain-containing protein</fullName>
    </recommendedName>
</protein>
<evidence type="ECO:0000313" key="6">
    <source>
        <dbReference type="EMBL" id="KAK1335237.1"/>
    </source>
</evidence>
<dbReference type="InterPro" id="IPR006703">
    <property type="entry name" value="G_AIG1"/>
</dbReference>
<feature type="compositionally biased region" description="Polar residues" evidence="4">
    <location>
        <begin position="383"/>
        <end position="394"/>
    </location>
</feature>
<evidence type="ECO:0000313" key="7">
    <source>
        <dbReference type="Proteomes" id="UP001177744"/>
    </source>
</evidence>
<sequence length="394" mass="44072">MGLSSLALEHSASWELLCNCKVLASYASAPCTFLRTGRTLARPQNTAPTGLSQDQEMYKDIGDCYLLSAPGPHVLLLVTELGRFTAQDTMAVRRVKEVFGAGAMRHVVVLFTHKEDLGSGSLDEFVINTDNHSLRILIQECGRRYCGFNNWATREEQREQLEELMAVVENLERDNWGNFYTNDLFCNAQMSQGGRDSTPEEHRPLGSMCAQVQSSLGGWDACYGGGGAWRELQEGGRAGTKAKGGYDRRIVLSSHSDYHVHQKVQMLSYVILGHVQWEFRTTRVSLKSSDTKTCDCHGLVFQGATEQGSPRRRSPAHKADTSRRLVRTQRPRHLGKQSFPRLGSWLLTQTRTLQPLGTENCYHSFRQTNKNPDFPADFRESKSLSPSSQALIAP</sequence>
<evidence type="ECO:0000256" key="3">
    <source>
        <dbReference type="ARBA" id="ARBA00023134"/>
    </source>
</evidence>
<feature type="domain" description="AIG1-type G" evidence="5">
    <location>
        <begin position="1"/>
        <end position="189"/>
    </location>
</feature>
<dbReference type="InterPro" id="IPR027417">
    <property type="entry name" value="P-loop_NTPase"/>
</dbReference>
<evidence type="ECO:0000259" key="5">
    <source>
        <dbReference type="PROSITE" id="PS51720"/>
    </source>
</evidence>
<dbReference type="GO" id="GO:0005525">
    <property type="term" value="F:GTP binding"/>
    <property type="evidence" value="ECO:0007669"/>
    <property type="project" value="UniProtKB-KW"/>
</dbReference>
<dbReference type="EMBL" id="JAULJE010000014">
    <property type="protein sequence ID" value="KAK1335237.1"/>
    <property type="molecule type" value="Genomic_DNA"/>
</dbReference>
<dbReference type="InterPro" id="IPR045058">
    <property type="entry name" value="GIMA/IAN/Toc"/>
</dbReference>
<dbReference type="Proteomes" id="UP001177744">
    <property type="component" value="Unassembled WGS sequence"/>
</dbReference>
<keyword evidence="7" id="KW-1185">Reference proteome</keyword>
<evidence type="ECO:0000256" key="2">
    <source>
        <dbReference type="ARBA" id="ARBA00022741"/>
    </source>
</evidence>
<dbReference type="Pfam" id="PF04548">
    <property type="entry name" value="AIG1"/>
    <property type="match status" value="1"/>
</dbReference>
<gene>
    <name evidence="6" type="ORF">QTO34_004821</name>
</gene>
<dbReference type="PROSITE" id="PS51720">
    <property type="entry name" value="G_AIG1"/>
    <property type="match status" value="1"/>
</dbReference>
<keyword evidence="2" id="KW-0547">Nucleotide-binding</keyword>
<dbReference type="PANTHER" id="PTHR10903:SF69">
    <property type="entry name" value="GTPASE IMAP FAMILY MEMBER 5"/>
    <property type="match status" value="1"/>
</dbReference>
<reference evidence="6" key="1">
    <citation type="submission" date="2023-06" db="EMBL/GenBank/DDBJ databases">
        <title>Reference genome for the Northern bat (Eptesicus nilssonii), a most northern bat species.</title>
        <authorList>
            <person name="Laine V.N."/>
            <person name="Pulliainen A.T."/>
            <person name="Lilley T.M."/>
        </authorList>
    </citation>
    <scope>NUCLEOTIDE SEQUENCE</scope>
    <source>
        <strain evidence="6">BLF_Eptnil</strain>
        <tissue evidence="6">Kidney</tissue>
    </source>
</reference>
<dbReference type="Gene3D" id="3.40.50.300">
    <property type="entry name" value="P-loop containing nucleotide triphosphate hydrolases"/>
    <property type="match status" value="1"/>
</dbReference>
<name>A0AA40LK76_CNENI</name>
<organism evidence="6 7">
    <name type="scientific">Cnephaeus nilssonii</name>
    <name type="common">Northern bat</name>
    <name type="synonym">Eptesicus nilssonii</name>
    <dbReference type="NCBI Taxonomy" id="3371016"/>
    <lineage>
        <taxon>Eukaryota</taxon>
        <taxon>Metazoa</taxon>
        <taxon>Chordata</taxon>
        <taxon>Craniata</taxon>
        <taxon>Vertebrata</taxon>
        <taxon>Euteleostomi</taxon>
        <taxon>Mammalia</taxon>
        <taxon>Eutheria</taxon>
        <taxon>Laurasiatheria</taxon>
        <taxon>Chiroptera</taxon>
        <taxon>Yangochiroptera</taxon>
        <taxon>Vespertilionidae</taxon>
        <taxon>Cnephaeus</taxon>
    </lineage>
</organism>
<evidence type="ECO:0000256" key="4">
    <source>
        <dbReference type="SAM" id="MobiDB-lite"/>
    </source>
</evidence>
<dbReference type="PANTHER" id="PTHR10903">
    <property type="entry name" value="GTPASE, IMAP FAMILY MEMBER-RELATED"/>
    <property type="match status" value="1"/>
</dbReference>
<comment type="similarity">
    <text evidence="1">Belongs to the TRAFAC class TrmE-Era-EngA-EngB-Septin-like GTPase superfamily. AIG1/Toc34/Toc159-like paraseptin GTPase family. IAN subfamily.</text>
</comment>
<comment type="caution">
    <text evidence="6">The sequence shown here is derived from an EMBL/GenBank/DDBJ whole genome shotgun (WGS) entry which is preliminary data.</text>
</comment>
<proteinExistence type="inferred from homology"/>
<evidence type="ECO:0000256" key="1">
    <source>
        <dbReference type="ARBA" id="ARBA00008535"/>
    </source>
</evidence>
<feature type="compositionally biased region" description="Basic residues" evidence="4">
    <location>
        <begin position="324"/>
        <end position="335"/>
    </location>
</feature>
<keyword evidence="3" id="KW-0342">GTP-binding</keyword>
<feature type="region of interest" description="Disordered" evidence="4">
    <location>
        <begin position="305"/>
        <end position="337"/>
    </location>
</feature>
<accession>A0AA40LK76</accession>